<reference evidence="1 2" key="1">
    <citation type="journal article" date="2021" name="Int. J. Syst. Evol. Microbiol.">
        <title>Reticulibacter mediterranei gen. nov., sp. nov., within the new family Reticulibacteraceae fam. nov., and Ktedonospora formicarum gen. nov., sp. nov., Ktedonobacter robiniae sp. nov., Dictyobacter formicarum sp. nov. and Dictyobacter arantiisoli sp. nov., belonging to the class Ktedonobacteria.</title>
        <authorList>
            <person name="Yabe S."/>
            <person name="Zheng Y."/>
            <person name="Wang C.M."/>
            <person name="Sakai Y."/>
            <person name="Abe K."/>
            <person name="Yokota A."/>
            <person name="Donadio S."/>
            <person name="Cavaletti L."/>
            <person name="Monciardini P."/>
        </authorList>
    </citation>
    <scope>NUCLEOTIDE SEQUENCE [LARGE SCALE GENOMIC DNA]</scope>
    <source>
        <strain evidence="1 2">SOSP1-9</strain>
    </source>
</reference>
<accession>A0ABQ3VLC4</accession>
<gene>
    <name evidence="1" type="ORF">KSZ_44140</name>
</gene>
<organism evidence="1 2">
    <name type="scientific">Dictyobacter formicarum</name>
    <dbReference type="NCBI Taxonomy" id="2778368"/>
    <lineage>
        <taxon>Bacteria</taxon>
        <taxon>Bacillati</taxon>
        <taxon>Chloroflexota</taxon>
        <taxon>Ktedonobacteria</taxon>
        <taxon>Ktedonobacterales</taxon>
        <taxon>Dictyobacteraceae</taxon>
        <taxon>Dictyobacter</taxon>
    </lineage>
</organism>
<dbReference type="EMBL" id="BNJJ01000012">
    <property type="protein sequence ID" value="GHO86408.1"/>
    <property type="molecule type" value="Genomic_DNA"/>
</dbReference>
<evidence type="ECO:0000313" key="2">
    <source>
        <dbReference type="Proteomes" id="UP000635565"/>
    </source>
</evidence>
<name>A0ABQ3VLC4_9CHLR</name>
<comment type="caution">
    <text evidence="1">The sequence shown here is derived from an EMBL/GenBank/DDBJ whole genome shotgun (WGS) entry which is preliminary data.</text>
</comment>
<keyword evidence="2" id="KW-1185">Reference proteome</keyword>
<dbReference type="Proteomes" id="UP000635565">
    <property type="component" value="Unassembled WGS sequence"/>
</dbReference>
<protein>
    <submittedName>
        <fullName evidence="1">Uncharacterized protein</fullName>
    </submittedName>
</protein>
<proteinExistence type="predicted"/>
<sequence length="66" mass="7535">MIDGIKESLDVSLNGPIRSFTGCFDLRQCCMTASVGSKPMRSVLKHRFVDRLQQESDDFLHELVFE</sequence>
<evidence type="ECO:0000313" key="1">
    <source>
        <dbReference type="EMBL" id="GHO86408.1"/>
    </source>
</evidence>